<evidence type="ECO:0000256" key="16">
    <source>
        <dbReference type="SAM" id="SignalP"/>
    </source>
</evidence>
<evidence type="ECO:0000256" key="1">
    <source>
        <dbReference type="ARBA" id="ARBA00001971"/>
    </source>
</evidence>
<keyword evidence="8" id="KW-0256">Endoplasmic reticulum</keyword>
<dbReference type="InterPro" id="IPR001128">
    <property type="entry name" value="Cyt_P450"/>
</dbReference>
<feature type="signal peptide" evidence="16">
    <location>
        <begin position="1"/>
        <end position="17"/>
    </location>
</feature>
<comment type="cofactor">
    <cofactor evidence="1 14">
        <name>heme</name>
        <dbReference type="ChEBI" id="CHEBI:30413"/>
    </cofactor>
</comment>
<keyword evidence="18" id="KW-1185">Reference proteome</keyword>
<evidence type="ECO:0000256" key="11">
    <source>
        <dbReference type="ARBA" id="ARBA00023004"/>
    </source>
</evidence>
<keyword evidence="9" id="KW-0492">Microsome</keyword>
<keyword evidence="6 14" id="KW-0349">Heme</keyword>
<dbReference type="InterPro" id="IPR002401">
    <property type="entry name" value="Cyt_P450_E_grp-I"/>
</dbReference>
<evidence type="ECO:0000256" key="15">
    <source>
        <dbReference type="RuleBase" id="RU000461"/>
    </source>
</evidence>
<dbReference type="Proteomes" id="UP000053268">
    <property type="component" value="Unassembled WGS sequence"/>
</dbReference>
<dbReference type="PRINTS" id="PR00463">
    <property type="entry name" value="EP450I"/>
</dbReference>
<evidence type="ECO:0000256" key="7">
    <source>
        <dbReference type="ARBA" id="ARBA00022723"/>
    </source>
</evidence>
<gene>
    <name evidence="17" type="ORF">RR46_11255</name>
</gene>
<dbReference type="GO" id="GO:0005506">
    <property type="term" value="F:iron ion binding"/>
    <property type="evidence" value="ECO:0007669"/>
    <property type="project" value="InterPro"/>
</dbReference>
<evidence type="ECO:0000313" key="17">
    <source>
        <dbReference type="EMBL" id="KPI98134.1"/>
    </source>
</evidence>
<evidence type="ECO:0000256" key="12">
    <source>
        <dbReference type="ARBA" id="ARBA00023033"/>
    </source>
</evidence>
<evidence type="ECO:0000256" key="5">
    <source>
        <dbReference type="ARBA" id="ARBA00010617"/>
    </source>
</evidence>
<reference evidence="17 18" key="1">
    <citation type="journal article" date="2015" name="Nat. Commun.">
        <title>Outbred genome sequencing and CRISPR/Cas9 gene editing in butterflies.</title>
        <authorList>
            <person name="Li X."/>
            <person name="Fan D."/>
            <person name="Zhang W."/>
            <person name="Liu G."/>
            <person name="Zhang L."/>
            <person name="Zhao L."/>
            <person name="Fang X."/>
            <person name="Chen L."/>
            <person name="Dong Y."/>
            <person name="Chen Y."/>
            <person name="Ding Y."/>
            <person name="Zhao R."/>
            <person name="Feng M."/>
            <person name="Zhu Y."/>
            <person name="Feng Y."/>
            <person name="Jiang X."/>
            <person name="Zhu D."/>
            <person name="Xiang H."/>
            <person name="Feng X."/>
            <person name="Li S."/>
            <person name="Wang J."/>
            <person name="Zhang G."/>
            <person name="Kronforst M.R."/>
            <person name="Wang W."/>
        </authorList>
    </citation>
    <scope>NUCLEOTIDE SEQUENCE [LARGE SCALE GENOMIC DNA]</scope>
    <source>
        <strain evidence="17">Ya'a_city_454_Px</strain>
        <tissue evidence="17">Whole body</tissue>
    </source>
</reference>
<keyword evidence="13" id="KW-0472">Membrane</keyword>
<dbReference type="PRINTS" id="PR00385">
    <property type="entry name" value="P450"/>
</dbReference>
<comment type="similarity">
    <text evidence="5 15">Belongs to the cytochrome P450 family.</text>
</comment>
<dbReference type="GO" id="GO:0004497">
    <property type="term" value="F:monooxygenase activity"/>
    <property type="evidence" value="ECO:0007669"/>
    <property type="project" value="UniProtKB-KW"/>
</dbReference>
<dbReference type="STRING" id="66420.A0A194PZG6"/>
<keyword evidence="16" id="KW-0732">Signal</keyword>
<dbReference type="PROSITE" id="PS00086">
    <property type="entry name" value="CYTOCHROME_P450"/>
    <property type="match status" value="1"/>
</dbReference>
<dbReference type="PANTHER" id="PTHR24291:SF189">
    <property type="entry name" value="CYTOCHROME P450 4C3-RELATED"/>
    <property type="match status" value="1"/>
</dbReference>
<feature type="binding site" description="axial binding residue" evidence="14">
    <location>
        <position position="450"/>
    </location>
    <ligand>
        <name>heme</name>
        <dbReference type="ChEBI" id="CHEBI:30413"/>
    </ligand>
    <ligandPart>
        <name>Fe</name>
        <dbReference type="ChEBI" id="CHEBI:18248"/>
    </ligandPart>
</feature>
<dbReference type="InterPro" id="IPR017972">
    <property type="entry name" value="Cyt_P450_CS"/>
</dbReference>
<dbReference type="Gene3D" id="1.10.630.10">
    <property type="entry name" value="Cytochrome P450"/>
    <property type="match status" value="1"/>
</dbReference>
<evidence type="ECO:0000256" key="13">
    <source>
        <dbReference type="ARBA" id="ARBA00023136"/>
    </source>
</evidence>
<organism evidence="17 18">
    <name type="scientific">Papilio xuthus</name>
    <name type="common">Asian swallowtail butterfly</name>
    <dbReference type="NCBI Taxonomy" id="66420"/>
    <lineage>
        <taxon>Eukaryota</taxon>
        <taxon>Metazoa</taxon>
        <taxon>Ecdysozoa</taxon>
        <taxon>Arthropoda</taxon>
        <taxon>Hexapoda</taxon>
        <taxon>Insecta</taxon>
        <taxon>Pterygota</taxon>
        <taxon>Neoptera</taxon>
        <taxon>Endopterygota</taxon>
        <taxon>Lepidoptera</taxon>
        <taxon>Glossata</taxon>
        <taxon>Ditrysia</taxon>
        <taxon>Papilionoidea</taxon>
        <taxon>Papilionidae</taxon>
        <taxon>Papilioninae</taxon>
        <taxon>Papilio</taxon>
    </lineage>
</organism>
<evidence type="ECO:0000256" key="4">
    <source>
        <dbReference type="ARBA" id="ARBA00004406"/>
    </source>
</evidence>
<evidence type="ECO:0000256" key="9">
    <source>
        <dbReference type="ARBA" id="ARBA00022848"/>
    </source>
</evidence>
<dbReference type="Pfam" id="PF00067">
    <property type="entry name" value="p450"/>
    <property type="match status" value="1"/>
</dbReference>
<sequence>MLTLLVLIAVILWLVWEQCRIWSVERRSGQPASRHRALPLLGHAHLLLGSDADRMKILEAVGREAIEKGGVVATWLGRSFYTTLRCAVTSDAAVAELVLRRCLAKTAVSDILRHLCGNGTVSAPVNIWRLRRKLITPMFSTRHLRNSFATFARKSAEMSERMRPAAGNGVISIAKYLSTYTLESVCESILGESNEKKRDEFLCAFEEYCRIAVLRMSNPLLAVEAVFKLHPAFTTYYRSIRIMWDFIDEIINTKKVLGKNKNVSASEDINQPKSFMELLMCASGARGAGASGCAARVPSTTELREEMLVLALAGGDTSTVAASFACCLLAQQPHVQERLYNELLEVLGERKAIELEDLTKLKYMEAVINESLRLYPPVPSILRKVLKDITLPSGVKLLEGTGVCINVWCLHRNPLYWGPDADIFNPDRFLDNVKHHPHAFIPFGSGPRNCIGYRYAMMSMKTVVATLLRSYRFLPPPTSGDTNEIFSLKFDIMLRDLEGFKLQLESRHV</sequence>
<dbReference type="GO" id="GO:0020037">
    <property type="term" value="F:heme binding"/>
    <property type="evidence" value="ECO:0007669"/>
    <property type="project" value="InterPro"/>
</dbReference>
<dbReference type="GO" id="GO:0016705">
    <property type="term" value="F:oxidoreductase activity, acting on paired donors, with incorporation or reduction of molecular oxygen"/>
    <property type="evidence" value="ECO:0007669"/>
    <property type="project" value="InterPro"/>
</dbReference>
<evidence type="ECO:0000256" key="10">
    <source>
        <dbReference type="ARBA" id="ARBA00023002"/>
    </source>
</evidence>
<dbReference type="GO" id="GO:0005789">
    <property type="term" value="C:endoplasmic reticulum membrane"/>
    <property type="evidence" value="ECO:0007669"/>
    <property type="project" value="UniProtKB-SubCell"/>
</dbReference>
<evidence type="ECO:0000313" key="18">
    <source>
        <dbReference type="Proteomes" id="UP000053268"/>
    </source>
</evidence>
<dbReference type="PANTHER" id="PTHR24291">
    <property type="entry name" value="CYTOCHROME P450 FAMILY 4"/>
    <property type="match status" value="1"/>
</dbReference>
<protein>
    <submittedName>
        <fullName evidence="17">Cytochrome P450 4c21</fullName>
    </submittedName>
</protein>
<feature type="chain" id="PRO_5008263880" evidence="16">
    <location>
        <begin position="18"/>
        <end position="509"/>
    </location>
</feature>
<evidence type="ECO:0000256" key="14">
    <source>
        <dbReference type="PIRSR" id="PIRSR602401-1"/>
    </source>
</evidence>
<dbReference type="EMBL" id="KQ459586">
    <property type="protein sequence ID" value="KPI98134.1"/>
    <property type="molecule type" value="Genomic_DNA"/>
</dbReference>
<evidence type="ECO:0000256" key="6">
    <source>
        <dbReference type="ARBA" id="ARBA00022617"/>
    </source>
</evidence>
<keyword evidence="7 14" id="KW-0479">Metal-binding</keyword>
<keyword evidence="11 14" id="KW-0408">Iron</keyword>
<accession>A0A194PZG6</accession>
<dbReference type="InterPro" id="IPR050196">
    <property type="entry name" value="Cytochrome_P450_Monoox"/>
</dbReference>
<comment type="subcellular location">
    <subcellularLocation>
        <location evidence="4">Endoplasmic reticulum membrane</location>
        <topology evidence="4">Peripheral membrane protein</topology>
    </subcellularLocation>
    <subcellularLocation>
        <location evidence="3">Microsome membrane</location>
        <topology evidence="3">Peripheral membrane protein</topology>
    </subcellularLocation>
</comment>
<proteinExistence type="inferred from homology"/>
<evidence type="ECO:0000256" key="2">
    <source>
        <dbReference type="ARBA" id="ARBA00003690"/>
    </source>
</evidence>
<dbReference type="SUPFAM" id="SSF48264">
    <property type="entry name" value="Cytochrome P450"/>
    <property type="match status" value="1"/>
</dbReference>
<dbReference type="InterPro" id="IPR036396">
    <property type="entry name" value="Cyt_P450_sf"/>
</dbReference>
<keyword evidence="10 15" id="KW-0560">Oxidoreductase</keyword>
<name>A0A194PZG6_PAPXU</name>
<comment type="function">
    <text evidence="2">May be involved in the metabolism of insect hormones and in the breakdown of synthetic insecticides.</text>
</comment>
<dbReference type="AlphaFoldDB" id="A0A194PZG6"/>
<evidence type="ECO:0000256" key="8">
    <source>
        <dbReference type="ARBA" id="ARBA00022824"/>
    </source>
</evidence>
<keyword evidence="12 15" id="KW-0503">Monooxygenase</keyword>
<evidence type="ECO:0000256" key="3">
    <source>
        <dbReference type="ARBA" id="ARBA00004174"/>
    </source>
</evidence>